<accession>A0A1W0WT47</accession>
<keyword evidence="9" id="KW-0325">Glycoprotein</keyword>
<keyword evidence="16" id="KW-1185">Reference proteome</keyword>
<feature type="transmembrane region" description="Helical" evidence="13">
    <location>
        <begin position="232"/>
        <end position="252"/>
    </location>
</feature>
<keyword evidence="6 13" id="KW-0472">Membrane</keyword>
<evidence type="ECO:0000256" key="1">
    <source>
        <dbReference type="ARBA" id="ARBA00004651"/>
    </source>
</evidence>
<dbReference type="InterPro" id="IPR000405">
    <property type="entry name" value="Galanin_rcpt"/>
</dbReference>
<keyword evidence="7" id="KW-1015">Disulfide bond</keyword>
<protein>
    <submittedName>
        <fullName evidence="15">Allatostatin-A receptor</fullName>
    </submittedName>
</protein>
<dbReference type="EMBL" id="MTYJ01000050">
    <property type="protein sequence ID" value="OQV18388.1"/>
    <property type="molecule type" value="Genomic_DNA"/>
</dbReference>
<comment type="subcellular location">
    <subcellularLocation>
        <location evidence="1">Cell membrane</location>
        <topology evidence="1">Multi-pass membrane protein</topology>
    </subcellularLocation>
</comment>
<dbReference type="SMART" id="SM01381">
    <property type="entry name" value="7TM_GPCR_Srsx"/>
    <property type="match status" value="1"/>
</dbReference>
<keyword evidence="10 11" id="KW-0807">Transducer</keyword>
<evidence type="ECO:0000256" key="5">
    <source>
        <dbReference type="ARBA" id="ARBA00023040"/>
    </source>
</evidence>
<dbReference type="OrthoDB" id="2132067at2759"/>
<dbReference type="PRINTS" id="PR00663">
    <property type="entry name" value="GALANINR"/>
</dbReference>
<dbReference type="InterPro" id="IPR000276">
    <property type="entry name" value="GPCR_Rhodpsn"/>
</dbReference>
<feature type="transmembrane region" description="Helical" evidence="13">
    <location>
        <begin position="180"/>
        <end position="200"/>
    </location>
</feature>
<evidence type="ECO:0000256" key="10">
    <source>
        <dbReference type="ARBA" id="ARBA00023224"/>
    </source>
</evidence>
<comment type="caution">
    <text evidence="15">The sequence shown here is derived from an EMBL/GenBank/DDBJ whole genome shotgun (WGS) entry which is preliminary data.</text>
</comment>
<evidence type="ECO:0000259" key="14">
    <source>
        <dbReference type="PROSITE" id="PS50262"/>
    </source>
</evidence>
<dbReference type="InterPro" id="IPR017452">
    <property type="entry name" value="GPCR_Rhodpsn_7TM"/>
</dbReference>
<evidence type="ECO:0000256" key="12">
    <source>
        <dbReference type="SAM" id="MobiDB-lite"/>
    </source>
</evidence>
<dbReference type="CDD" id="cd15096">
    <property type="entry name" value="7tmA_AstA_R_insect"/>
    <property type="match status" value="1"/>
</dbReference>
<feature type="transmembrane region" description="Helical" evidence="13">
    <location>
        <begin position="281"/>
        <end position="302"/>
    </location>
</feature>
<evidence type="ECO:0000256" key="4">
    <source>
        <dbReference type="ARBA" id="ARBA00022989"/>
    </source>
</evidence>
<evidence type="ECO:0000256" key="3">
    <source>
        <dbReference type="ARBA" id="ARBA00022692"/>
    </source>
</evidence>
<organism evidence="15 16">
    <name type="scientific">Hypsibius exemplaris</name>
    <name type="common">Freshwater tardigrade</name>
    <dbReference type="NCBI Taxonomy" id="2072580"/>
    <lineage>
        <taxon>Eukaryota</taxon>
        <taxon>Metazoa</taxon>
        <taxon>Ecdysozoa</taxon>
        <taxon>Tardigrada</taxon>
        <taxon>Eutardigrada</taxon>
        <taxon>Parachela</taxon>
        <taxon>Hypsibioidea</taxon>
        <taxon>Hypsibiidae</taxon>
        <taxon>Hypsibius</taxon>
    </lineage>
</organism>
<dbReference type="PROSITE" id="PS00237">
    <property type="entry name" value="G_PROTEIN_RECEP_F1_1"/>
    <property type="match status" value="1"/>
</dbReference>
<evidence type="ECO:0000313" key="16">
    <source>
        <dbReference type="Proteomes" id="UP000192578"/>
    </source>
</evidence>
<sequence length="461" mass="51108">MLSKFAVTPASALTAVLQSSIPPEGDPNLYTPEDSLEPSANCTPNSGYDYQDDRYMRHVVSIVVPVLFGVIVVLGLIGNAFVIAIVLGKRSKQLRNSTNLLIVNLACADLLFIIFCVPFTASDYVVGIWPFGTVWCKVVQYLVHVCAYSSVYTLVLMSVDRYLAVVHPISSMTLRTERNTYLALAIQWIVIMCSNIPLIIVHGTSYKDLHDCEWRVPCIFQFNIFDEPSFRLAFLGTFFILPVTIISSLYFIMLRRLWHVQGPVGHRSEGGNRSKKRVTRMVIAVVVIFVLCWSPITFILALKSLALYPINSISIPIQIAAHVLAYSNVCLNPFIYAAAHPGFRNSFKAMLCCGRIRSPGHISGADFERTDATGETTGFLRSRSVRQSSTSGRGARSRDGPGGSTANHGTVEREHIPLAFSESNHTNHTENGCSFEEDINFIPLTTRKSAAERQQSNDSIF</sequence>
<dbReference type="Proteomes" id="UP000192578">
    <property type="component" value="Unassembled WGS sequence"/>
</dbReference>
<evidence type="ECO:0000256" key="9">
    <source>
        <dbReference type="ARBA" id="ARBA00023180"/>
    </source>
</evidence>
<reference evidence="16" key="1">
    <citation type="submission" date="2017-01" db="EMBL/GenBank/DDBJ databases">
        <title>Comparative genomics of anhydrobiosis in the tardigrade Hypsibius dujardini.</title>
        <authorList>
            <person name="Yoshida Y."/>
            <person name="Koutsovoulos G."/>
            <person name="Laetsch D."/>
            <person name="Stevens L."/>
            <person name="Kumar S."/>
            <person name="Horikawa D."/>
            <person name="Ishino K."/>
            <person name="Komine S."/>
            <person name="Tomita M."/>
            <person name="Blaxter M."/>
            <person name="Arakawa K."/>
        </authorList>
    </citation>
    <scope>NUCLEOTIDE SEQUENCE [LARGE SCALE GENOMIC DNA]</scope>
    <source>
        <strain evidence="16">Z151</strain>
    </source>
</reference>
<comment type="similarity">
    <text evidence="11">Belongs to the G-protein coupled receptor 1 family.</text>
</comment>
<proteinExistence type="inferred from homology"/>
<dbReference type="GO" id="GO:0004930">
    <property type="term" value="F:G protein-coupled receptor activity"/>
    <property type="evidence" value="ECO:0007669"/>
    <property type="project" value="UniProtKB-KW"/>
</dbReference>
<dbReference type="Pfam" id="PF00001">
    <property type="entry name" value="7tm_1"/>
    <property type="match status" value="1"/>
</dbReference>
<evidence type="ECO:0000256" key="6">
    <source>
        <dbReference type="ARBA" id="ARBA00023136"/>
    </source>
</evidence>
<evidence type="ECO:0000256" key="13">
    <source>
        <dbReference type="SAM" id="Phobius"/>
    </source>
</evidence>
<feature type="transmembrane region" description="Helical" evidence="13">
    <location>
        <begin position="62"/>
        <end position="88"/>
    </location>
</feature>
<keyword evidence="5 11" id="KW-0297">G-protein coupled receptor</keyword>
<evidence type="ECO:0000313" key="15">
    <source>
        <dbReference type="EMBL" id="OQV18388.1"/>
    </source>
</evidence>
<dbReference type="PROSITE" id="PS50262">
    <property type="entry name" value="G_PROTEIN_RECEP_F1_2"/>
    <property type="match status" value="1"/>
</dbReference>
<dbReference type="Gene3D" id="1.20.1070.10">
    <property type="entry name" value="Rhodopsin 7-helix transmembrane proteins"/>
    <property type="match status" value="1"/>
</dbReference>
<evidence type="ECO:0000256" key="2">
    <source>
        <dbReference type="ARBA" id="ARBA00022475"/>
    </source>
</evidence>
<evidence type="ECO:0000256" key="11">
    <source>
        <dbReference type="RuleBase" id="RU000688"/>
    </source>
</evidence>
<keyword evidence="8 11" id="KW-0675">Receptor</keyword>
<feature type="transmembrane region" description="Helical" evidence="13">
    <location>
        <begin position="100"/>
        <end position="121"/>
    </location>
</feature>
<gene>
    <name evidence="15" type="ORF">BV898_07592</name>
</gene>
<dbReference type="PANTHER" id="PTHR45695">
    <property type="entry name" value="LEUCOKININ RECEPTOR-RELATED"/>
    <property type="match status" value="1"/>
</dbReference>
<evidence type="ECO:0000256" key="7">
    <source>
        <dbReference type="ARBA" id="ARBA00023157"/>
    </source>
</evidence>
<dbReference type="PANTHER" id="PTHR45695:SF23">
    <property type="entry name" value="GALANIN-LIKE G-PROTEIN COUPLED RECEPTOR NPR-9"/>
    <property type="match status" value="1"/>
</dbReference>
<keyword evidence="2" id="KW-1003">Cell membrane</keyword>
<feature type="domain" description="G-protein coupled receptors family 1 profile" evidence="14">
    <location>
        <begin position="78"/>
        <end position="336"/>
    </location>
</feature>
<dbReference type="GO" id="GO:0005886">
    <property type="term" value="C:plasma membrane"/>
    <property type="evidence" value="ECO:0007669"/>
    <property type="project" value="UniProtKB-SubCell"/>
</dbReference>
<evidence type="ECO:0000256" key="8">
    <source>
        <dbReference type="ARBA" id="ARBA00023170"/>
    </source>
</evidence>
<feature type="transmembrane region" description="Helical" evidence="13">
    <location>
        <begin position="141"/>
        <end position="159"/>
    </location>
</feature>
<dbReference type="SUPFAM" id="SSF81321">
    <property type="entry name" value="Family A G protein-coupled receptor-like"/>
    <property type="match status" value="1"/>
</dbReference>
<feature type="region of interest" description="Disordered" evidence="12">
    <location>
        <begin position="378"/>
        <end position="410"/>
    </location>
</feature>
<dbReference type="AlphaFoldDB" id="A0A1W0WT47"/>
<keyword evidence="4 13" id="KW-1133">Transmembrane helix</keyword>
<name>A0A1W0WT47_HYPEX</name>
<keyword evidence="3 11" id="KW-0812">Transmembrane</keyword>
<dbReference type="PRINTS" id="PR00237">
    <property type="entry name" value="GPCRRHODOPSN"/>
</dbReference>